<dbReference type="Proteomes" id="UP000002168">
    <property type="component" value="Chromosome"/>
</dbReference>
<dbReference type="Pfam" id="PF13508">
    <property type="entry name" value="Acetyltransf_7"/>
    <property type="match status" value="1"/>
</dbReference>
<dbReference type="RefSeq" id="WP_012325989.1">
    <property type="nucleotide sequence ID" value="NC_010506.1"/>
</dbReference>
<dbReference type="EMBL" id="CP000961">
    <property type="protein sequence ID" value="ACA87654.1"/>
    <property type="molecule type" value="Genomic_DNA"/>
</dbReference>
<gene>
    <name evidence="4" type="ordered locus">Swoo_3386</name>
</gene>
<dbReference type="PANTHER" id="PTHR43877">
    <property type="entry name" value="AMINOALKYLPHOSPHONATE N-ACETYLTRANSFERASE-RELATED-RELATED"/>
    <property type="match status" value="1"/>
</dbReference>
<dbReference type="SUPFAM" id="SSF55729">
    <property type="entry name" value="Acyl-CoA N-acyltransferases (Nat)"/>
    <property type="match status" value="1"/>
</dbReference>
<reference evidence="4 5" key="1">
    <citation type="submission" date="2008-02" db="EMBL/GenBank/DDBJ databases">
        <title>Complete sequence of Shewanella woodyi ATCC 51908.</title>
        <authorList>
            <consortium name="US DOE Joint Genome Institute"/>
            <person name="Copeland A."/>
            <person name="Lucas S."/>
            <person name="Lapidus A."/>
            <person name="Glavina del Rio T."/>
            <person name="Dalin E."/>
            <person name="Tice H."/>
            <person name="Bruce D."/>
            <person name="Goodwin L."/>
            <person name="Pitluck S."/>
            <person name="Sims D."/>
            <person name="Brettin T."/>
            <person name="Detter J.C."/>
            <person name="Han C."/>
            <person name="Kuske C.R."/>
            <person name="Schmutz J."/>
            <person name="Larimer F."/>
            <person name="Land M."/>
            <person name="Hauser L."/>
            <person name="Kyrpides N."/>
            <person name="Lykidis A."/>
            <person name="Zhao J.-S."/>
            <person name="Richardson P."/>
        </authorList>
    </citation>
    <scope>NUCLEOTIDE SEQUENCE [LARGE SCALE GENOMIC DNA]</scope>
    <source>
        <strain evidence="5">ATCC 51908 / MS32</strain>
    </source>
</reference>
<evidence type="ECO:0000259" key="3">
    <source>
        <dbReference type="PROSITE" id="PS51186"/>
    </source>
</evidence>
<organism evidence="4 5">
    <name type="scientific">Shewanella woodyi (strain ATCC 51908 / MS32)</name>
    <dbReference type="NCBI Taxonomy" id="392500"/>
    <lineage>
        <taxon>Bacteria</taxon>
        <taxon>Pseudomonadati</taxon>
        <taxon>Pseudomonadota</taxon>
        <taxon>Gammaproteobacteria</taxon>
        <taxon>Alteromonadales</taxon>
        <taxon>Shewanellaceae</taxon>
        <taxon>Shewanella</taxon>
    </lineage>
</organism>
<protein>
    <submittedName>
        <fullName evidence="4">GCN5-related N-acetyltransferase</fullName>
    </submittedName>
</protein>
<dbReference type="STRING" id="392500.Swoo_3386"/>
<name>B1KPX1_SHEWM</name>
<keyword evidence="5" id="KW-1185">Reference proteome</keyword>
<evidence type="ECO:0000313" key="5">
    <source>
        <dbReference type="Proteomes" id="UP000002168"/>
    </source>
</evidence>
<dbReference type="PROSITE" id="PS51186">
    <property type="entry name" value="GNAT"/>
    <property type="match status" value="1"/>
</dbReference>
<dbReference type="InterPro" id="IPR000182">
    <property type="entry name" value="GNAT_dom"/>
</dbReference>
<dbReference type="CDD" id="cd04301">
    <property type="entry name" value="NAT_SF"/>
    <property type="match status" value="1"/>
</dbReference>
<keyword evidence="1 4" id="KW-0808">Transferase</keyword>
<dbReference type="KEGG" id="swd:Swoo_3386"/>
<accession>B1KPX1</accession>
<evidence type="ECO:0000256" key="2">
    <source>
        <dbReference type="ARBA" id="ARBA00023315"/>
    </source>
</evidence>
<sequence>MKFQVINEEVPDLVNTMVEGVRQHLHDQIGDEATQPLTVVAHDDNGELIGGVSGRSIYGNFLIEVVWVDKRYRGTGLGRKLMESAEVQAIGRGCKVSQVDTLSTQAPLFYQKLGFKIVGEIPEFPGSPGRYFLMKILSK</sequence>
<dbReference type="Gene3D" id="3.40.630.30">
    <property type="match status" value="1"/>
</dbReference>
<dbReference type="InterPro" id="IPR016181">
    <property type="entry name" value="Acyl_CoA_acyltransferase"/>
</dbReference>
<dbReference type="GO" id="GO:0016747">
    <property type="term" value="F:acyltransferase activity, transferring groups other than amino-acyl groups"/>
    <property type="evidence" value="ECO:0007669"/>
    <property type="project" value="InterPro"/>
</dbReference>
<dbReference type="AlphaFoldDB" id="B1KPX1"/>
<dbReference type="eggNOG" id="COG0456">
    <property type="taxonomic scope" value="Bacteria"/>
</dbReference>
<feature type="domain" description="N-acetyltransferase" evidence="3">
    <location>
        <begin position="1"/>
        <end position="139"/>
    </location>
</feature>
<proteinExistence type="predicted"/>
<dbReference type="PANTHER" id="PTHR43877:SF2">
    <property type="entry name" value="AMINOALKYLPHOSPHONATE N-ACETYLTRANSFERASE-RELATED"/>
    <property type="match status" value="1"/>
</dbReference>
<dbReference type="HOGENOM" id="CLU_115862_2_1_6"/>
<dbReference type="InterPro" id="IPR050832">
    <property type="entry name" value="Bact_Acetyltransf"/>
</dbReference>
<evidence type="ECO:0000313" key="4">
    <source>
        <dbReference type="EMBL" id="ACA87654.1"/>
    </source>
</evidence>
<evidence type="ECO:0000256" key="1">
    <source>
        <dbReference type="ARBA" id="ARBA00022679"/>
    </source>
</evidence>
<keyword evidence="2" id="KW-0012">Acyltransferase</keyword>